<reference evidence="3" key="1">
    <citation type="submission" date="2022-11" db="EMBL/GenBank/DDBJ databases">
        <title>Chromosome-level genome of Pogonophryne albipinna.</title>
        <authorList>
            <person name="Jo E."/>
        </authorList>
    </citation>
    <scope>NUCLEOTIDE SEQUENCE</scope>
    <source>
        <strain evidence="3">SGF0006</strain>
        <tissue evidence="3">Muscle</tissue>
    </source>
</reference>
<feature type="region of interest" description="Disordered" evidence="2">
    <location>
        <begin position="78"/>
        <end position="138"/>
    </location>
</feature>
<evidence type="ECO:0000313" key="4">
    <source>
        <dbReference type="Proteomes" id="UP001219934"/>
    </source>
</evidence>
<proteinExistence type="predicted"/>
<dbReference type="PANTHER" id="PTHR14559:SF3">
    <property type="entry name" value="CASPASE RECRUITMENT DOMAIN-CONTAINING PROTEIN 9"/>
    <property type="match status" value="1"/>
</dbReference>
<dbReference type="GO" id="GO:0005737">
    <property type="term" value="C:cytoplasm"/>
    <property type="evidence" value="ECO:0007669"/>
    <property type="project" value="TreeGrafter"/>
</dbReference>
<keyword evidence="1" id="KW-0175">Coiled coil</keyword>
<dbReference type="Proteomes" id="UP001219934">
    <property type="component" value="Unassembled WGS sequence"/>
</dbReference>
<feature type="region of interest" description="Disordered" evidence="2">
    <location>
        <begin position="160"/>
        <end position="179"/>
    </location>
</feature>
<evidence type="ECO:0000256" key="1">
    <source>
        <dbReference type="SAM" id="Coils"/>
    </source>
</evidence>
<dbReference type="GO" id="GO:0043123">
    <property type="term" value="P:positive regulation of canonical NF-kappaB signal transduction"/>
    <property type="evidence" value="ECO:0007669"/>
    <property type="project" value="TreeGrafter"/>
</dbReference>
<feature type="coiled-coil region" evidence="1">
    <location>
        <begin position="13"/>
        <end position="61"/>
    </location>
</feature>
<evidence type="ECO:0000256" key="2">
    <source>
        <dbReference type="SAM" id="MobiDB-lite"/>
    </source>
</evidence>
<feature type="compositionally biased region" description="Low complexity" evidence="2">
    <location>
        <begin position="95"/>
        <end position="107"/>
    </location>
</feature>
<sequence>MYRQRNKQTLRQLEEVIRERDKAVASRAQQQEEARLLLQEKDQCREQVRQLSEQSDRLELLLLRSQGEELQLRTRLRRLTCNTHLGERSSEEESTGSGAKGSSGTSGENEEHNPPVGGAAESEQDPSTAASWDEETGGCLTYRRRPNFRKRAVRSKLVARDYTAGNLDDSSISDITDSD</sequence>
<accession>A0AAD6F5F8</accession>
<gene>
    <name evidence="3" type="ORF">JOQ06_017717</name>
</gene>
<dbReference type="AlphaFoldDB" id="A0AAD6F5F8"/>
<feature type="compositionally biased region" description="Low complexity" evidence="2">
    <location>
        <begin position="168"/>
        <end position="179"/>
    </location>
</feature>
<name>A0AAD6F5F8_9TELE</name>
<comment type="caution">
    <text evidence="3">The sequence shown here is derived from an EMBL/GenBank/DDBJ whole genome shotgun (WGS) entry which is preliminary data.</text>
</comment>
<organism evidence="3 4">
    <name type="scientific">Pogonophryne albipinna</name>
    <dbReference type="NCBI Taxonomy" id="1090488"/>
    <lineage>
        <taxon>Eukaryota</taxon>
        <taxon>Metazoa</taxon>
        <taxon>Chordata</taxon>
        <taxon>Craniata</taxon>
        <taxon>Vertebrata</taxon>
        <taxon>Euteleostomi</taxon>
        <taxon>Actinopterygii</taxon>
        <taxon>Neopterygii</taxon>
        <taxon>Teleostei</taxon>
        <taxon>Neoteleostei</taxon>
        <taxon>Acanthomorphata</taxon>
        <taxon>Eupercaria</taxon>
        <taxon>Perciformes</taxon>
        <taxon>Notothenioidei</taxon>
        <taxon>Pogonophryne</taxon>
    </lineage>
</organism>
<protein>
    <submittedName>
        <fullName evidence="3">Uncharacterized protein</fullName>
    </submittedName>
</protein>
<evidence type="ECO:0000313" key="3">
    <source>
        <dbReference type="EMBL" id="KAJ4921418.1"/>
    </source>
</evidence>
<dbReference type="EMBL" id="JAPTMU010000123">
    <property type="protein sequence ID" value="KAJ4921418.1"/>
    <property type="molecule type" value="Genomic_DNA"/>
</dbReference>
<keyword evidence="4" id="KW-1185">Reference proteome</keyword>
<dbReference type="PANTHER" id="PTHR14559">
    <property type="entry name" value="CASPASE RECRUITMENT DOMAIN FAMILY"/>
    <property type="match status" value="1"/>
</dbReference>
<dbReference type="GO" id="GO:0050700">
    <property type="term" value="F:CARD domain binding"/>
    <property type="evidence" value="ECO:0007669"/>
    <property type="project" value="TreeGrafter"/>
</dbReference>